<dbReference type="InterPro" id="IPR013783">
    <property type="entry name" value="Ig-like_fold"/>
</dbReference>
<dbReference type="SUPFAM" id="SSF57845">
    <property type="entry name" value="B-box zinc-binding domain"/>
    <property type="match status" value="1"/>
</dbReference>
<gene>
    <name evidence="5" type="ORF">P5673_002492</name>
</gene>
<feature type="domain" description="B box-type" evidence="4">
    <location>
        <begin position="13"/>
        <end position="55"/>
    </location>
</feature>
<protein>
    <submittedName>
        <fullName evidence="5">Tripartite motif-containing protein 45</fullName>
    </submittedName>
</protein>
<dbReference type="InterPro" id="IPR017868">
    <property type="entry name" value="Filamin/ABP280_repeat-like"/>
</dbReference>
<sequence length="470" mass="53629">MEKACLVPASEPKAGQFCQHHPSDAVKFLCRTCNTLVCRTCVAHEAHRSHKYVSIVNASAKERQTIEDNLRITKQKLSGLRGSIFWVNDMKSQVEARALEAEKEIDSFISQNIATLERKRAQLKKDVALLREKKVQQLTHQKETLKLVLEQIASGVNYTEQVLREITDVEVITMKGQFLGLLEFDQVGLQWEPCRTSNFSIEVDRSLAVDTIVDKMAHISDNDIQTGDQYFLTMLGSNSDAIFTARCQQSSFFVIMAMDAHSRVNKVGVNLVDVEITPPENKGPQKITMGSKDDQYTFSYFPDVQGTHLIQVSVAGQKITKEPICWKVDPAVYILDTQRTFLSPEVFEKEEESLTGCWFKHGWHSWQVRILAPDKMRRPPVSLAFEFGVTDGNRTWHWNDGRKYYPNSPALVSTMGNWQCGDILLFYLDLDFKQLVVYNQRSNEMDTWNGISVPIRPYINPQSAEYFGVK</sequence>
<dbReference type="InterPro" id="IPR000315">
    <property type="entry name" value="Znf_B-box"/>
</dbReference>
<dbReference type="Pfam" id="PF00643">
    <property type="entry name" value="zf-B_box"/>
    <property type="match status" value="1"/>
</dbReference>
<keyword evidence="1" id="KW-0479">Metal-binding</keyword>
<dbReference type="InterPro" id="IPR013320">
    <property type="entry name" value="ConA-like_dom_sf"/>
</dbReference>
<reference evidence="5" key="1">
    <citation type="journal article" date="2023" name="G3 (Bethesda)">
        <title>Whole genome assembly and annotation of the endangered Caribbean coral Acropora cervicornis.</title>
        <authorList>
            <person name="Selwyn J.D."/>
            <person name="Vollmer S.V."/>
        </authorList>
    </citation>
    <scope>NUCLEOTIDE SEQUENCE</scope>
    <source>
        <strain evidence="5">K2</strain>
    </source>
</reference>
<dbReference type="InterPro" id="IPR047153">
    <property type="entry name" value="TRIM45/56/19-like"/>
</dbReference>
<dbReference type="Proteomes" id="UP001249851">
    <property type="component" value="Unassembled WGS sequence"/>
</dbReference>
<keyword evidence="1" id="KW-0863">Zinc-finger</keyword>
<evidence type="ECO:0000256" key="3">
    <source>
        <dbReference type="SAM" id="Coils"/>
    </source>
</evidence>
<dbReference type="GO" id="GO:0008270">
    <property type="term" value="F:zinc ion binding"/>
    <property type="evidence" value="ECO:0007669"/>
    <property type="project" value="UniProtKB-KW"/>
</dbReference>
<dbReference type="EMBL" id="JARQWQ010000004">
    <property type="protein sequence ID" value="KAK2572273.1"/>
    <property type="molecule type" value="Genomic_DNA"/>
</dbReference>
<proteinExistence type="predicted"/>
<comment type="caution">
    <text evidence="5">The sequence shown here is derived from an EMBL/GenBank/DDBJ whole genome shotgun (WGS) entry which is preliminary data.</text>
</comment>
<keyword evidence="6" id="KW-1185">Reference proteome</keyword>
<dbReference type="PANTHER" id="PTHR25462">
    <property type="entry name" value="BONUS, ISOFORM C-RELATED"/>
    <property type="match status" value="1"/>
</dbReference>
<dbReference type="CDD" id="cd19756">
    <property type="entry name" value="Bbox2"/>
    <property type="match status" value="1"/>
</dbReference>
<dbReference type="SMART" id="SM00336">
    <property type="entry name" value="BBOX"/>
    <property type="match status" value="1"/>
</dbReference>
<dbReference type="SUPFAM" id="SSF49899">
    <property type="entry name" value="Concanavalin A-like lectins/glucanases"/>
    <property type="match status" value="1"/>
</dbReference>
<dbReference type="InterPro" id="IPR014756">
    <property type="entry name" value="Ig_E-set"/>
</dbReference>
<dbReference type="Gene3D" id="3.30.160.60">
    <property type="entry name" value="Classic Zinc Finger"/>
    <property type="match status" value="1"/>
</dbReference>
<evidence type="ECO:0000313" key="5">
    <source>
        <dbReference type="EMBL" id="KAK2572273.1"/>
    </source>
</evidence>
<accession>A0AAD9R3Q6</accession>
<dbReference type="Gene3D" id="2.60.40.10">
    <property type="entry name" value="Immunoglobulins"/>
    <property type="match status" value="1"/>
</dbReference>
<feature type="coiled-coil region" evidence="3">
    <location>
        <begin position="91"/>
        <end position="133"/>
    </location>
</feature>
<dbReference type="PANTHER" id="PTHR25462:SF296">
    <property type="entry name" value="MEIOTIC P26, ISOFORM F"/>
    <property type="match status" value="1"/>
</dbReference>
<evidence type="ECO:0000256" key="2">
    <source>
        <dbReference type="PROSITE-ProRule" id="PRU00087"/>
    </source>
</evidence>
<evidence type="ECO:0000259" key="4">
    <source>
        <dbReference type="PROSITE" id="PS50119"/>
    </source>
</evidence>
<evidence type="ECO:0000313" key="6">
    <source>
        <dbReference type="Proteomes" id="UP001249851"/>
    </source>
</evidence>
<organism evidence="5 6">
    <name type="scientific">Acropora cervicornis</name>
    <name type="common">Staghorn coral</name>
    <dbReference type="NCBI Taxonomy" id="6130"/>
    <lineage>
        <taxon>Eukaryota</taxon>
        <taxon>Metazoa</taxon>
        <taxon>Cnidaria</taxon>
        <taxon>Anthozoa</taxon>
        <taxon>Hexacorallia</taxon>
        <taxon>Scleractinia</taxon>
        <taxon>Astrocoeniina</taxon>
        <taxon>Acroporidae</taxon>
        <taxon>Acropora</taxon>
    </lineage>
</organism>
<feature type="repeat" description="Filamin" evidence="2">
    <location>
        <begin position="224"/>
        <end position="328"/>
    </location>
</feature>
<reference evidence="5" key="2">
    <citation type="journal article" date="2023" name="Science">
        <title>Genomic signatures of disease resistance in endangered staghorn corals.</title>
        <authorList>
            <person name="Vollmer S.V."/>
            <person name="Selwyn J.D."/>
            <person name="Despard B.A."/>
            <person name="Roesel C.L."/>
        </authorList>
    </citation>
    <scope>NUCLEOTIDE SEQUENCE</scope>
    <source>
        <strain evidence="5">K2</strain>
    </source>
</reference>
<evidence type="ECO:0000256" key="1">
    <source>
        <dbReference type="PROSITE-ProRule" id="PRU00024"/>
    </source>
</evidence>
<dbReference type="Pfam" id="PF00630">
    <property type="entry name" value="Filamin"/>
    <property type="match status" value="1"/>
</dbReference>
<name>A0AAD9R3Q6_ACRCE</name>
<keyword evidence="3" id="KW-0175">Coiled coil</keyword>
<dbReference type="SUPFAM" id="SSF81296">
    <property type="entry name" value="E set domains"/>
    <property type="match status" value="1"/>
</dbReference>
<dbReference type="PROSITE" id="PS50119">
    <property type="entry name" value="ZF_BBOX"/>
    <property type="match status" value="1"/>
</dbReference>
<dbReference type="PROSITE" id="PS50194">
    <property type="entry name" value="FILAMIN_REPEAT"/>
    <property type="match status" value="1"/>
</dbReference>
<keyword evidence="1" id="KW-0862">Zinc</keyword>
<dbReference type="AlphaFoldDB" id="A0AAD9R3Q6"/>